<dbReference type="NCBIfam" id="TIGR02251">
    <property type="entry name" value="HIF-SF_euk"/>
    <property type="match status" value="1"/>
</dbReference>
<dbReference type="PANTHER" id="PTHR12210">
    <property type="entry name" value="DULLARD PROTEIN PHOSPHATASE"/>
    <property type="match status" value="1"/>
</dbReference>
<dbReference type="EMBL" id="GL629795">
    <property type="protein sequence ID" value="EFX00840.1"/>
    <property type="molecule type" value="Genomic_DNA"/>
</dbReference>
<accession>F0XN47</accession>
<feature type="compositionally biased region" description="Polar residues" evidence="1">
    <location>
        <begin position="48"/>
        <end position="70"/>
    </location>
</feature>
<dbReference type="RefSeq" id="XP_014170322.1">
    <property type="nucleotide sequence ID" value="XM_014314847.1"/>
</dbReference>
<feature type="compositionally biased region" description="Polar residues" evidence="1">
    <location>
        <begin position="277"/>
        <end position="287"/>
    </location>
</feature>
<dbReference type="STRING" id="655863.F0XN47"/>
<gene>
    <name evidence="3" type="ORF">CMQ_1921</name>
</gene>
<dbReference type="Pfam" id="PF03031">
    <property type="entry name" value="NIF"/>
    <property type="match status" value="1"/>
</dbReference>
<feature type="compositionally biased region" description="Acidic residues" evidence="1">
    <location>
        <begin position="319"/>
        <end position="329"/>
    </location>
</feature>
<evidence type="ECO:0000256" key="1">
    <source>
        <dbReference type="SAM" id="MobiDB-lite"/>
    </source>
</evidence>
<dbReference type="Proteomes" id="UP000007796">
    <property type="component" value="Unassembled WGS sequence"/>
</dbReference>
<feature type="region of interest" description="Disordered" evidence="1">
    <location>
        <begin position="1"/>
        <end position="335"/>
    </location>
</feature>
<evidence type="ECO:0000259" key="2">
    <source>
        <dbReference type="PROSITE" id="PS50969"/>
    </source>
</evidence>
<dbReference type="InParanoid" id="F0XN47"/>
<dbReference type="FunFam" id="3.40.50.1000:FF:000043">
    <property type="entry name" value="General stress response phosphoprotein phosphatase Psr1/2"/>
    <property type="match status" value="1"/>
</dbReference>
<dbReference type="InterPro" id="IPR004274">
    <property type="entry name" value="FCP1_dom"/>
</dbReference>
<evidence type="ECO:0000313" key="3">
    <source>
        <dbReference type="EMBL" id="EFX00840.1"/>
    </source>
</evidence>
<dbReference type="GO" id="GO:0016791">
    <property type="term" value="F:phosphatase activity"/>
    <property type="evidence" value="ECO:0007669"/>
    <property type="project" value="InterPro"/>
</dbReference>
<dbReference type="HOGENOM" id="CLU_020262_2_1_1"/>
<protein>
    <submittedName>
        <fullName evidence="3">General stress response phosphoprotein phosphatase psr1</fullName>
    </submittedName>
</protein>
<dbReference type="OrthoDB" id="277011at2759"/>
<feature type="compositionally biased region" description="Pro residues" evidence="1">
    <location>
        <begin position="213"/>
        <end position="222"/>
    </location>
</feature>
<feature type="compositionally biased region" description="Low complexity" evidence="1">
    <location>
        <begin position="172"/>
        <end position="181"/>
    </location>
</feature>
<dbReference type="GO" id="GO:1904262">
    <property type="term" value="P:negative regulation of TORC1 signaling"/>
    <property type="evidence" value="ECO:0007669"/>
    <property type="project" value="UniProtKB-ARBA"/>
</dbReference>
<keyword evidence="4" id="KW-1185">Reference proteome</keyword>
<feature type="compositionally biased region" description="Polar residues" evidence="1">
    <location>
        <begin position="249"/>
        <end position="264"/>
    </location>
</feature>
<dbReference type="InterPro" id="IPR011948">
    <property type="entry name" value="Dullard_phosphatase"/>
</dbReference>
<name>F0XN47_GROCL</name>
<dbReference type="GO" id="GO:0045944">
    <property type="term" value="P:positive regulation of transcription by RNA polymerase II"/>
    <property type="evidence" value="ECO:0007669"/>
    <property type="project" value="UniProtKB-ARBA"/>
</dbReference>
<feature type="compositionally biased region" description="Low complexity" evidence="1">
    <location>
        <begin position="117"/>
        <end position="127"/>
    </location>
</feature>
<dbReference type="InterPro" id="IPR050365">
    <property type="entry name" value="TIM50"/>
</dbReference>
<dbReference type="SMART" id="SM00577">
    <property type="entry name" value="CPDc"/>
    <property type="match status" value="1"/>
</dbReference>
<dbReference type="InterPro" id="IPR036412">
    <property type="entry name" value="HAD-like_sf"/>
</dbReference>
<dbReference type="PROSITE" id="PS50969">
    <property type="entry name" value="FCP1"/>
    <property type="match status" value="1"/>
</dbReference>
<dbReference type="GO" id="GO:0034198">
    <property type="term" value="P:cellular response to amino acid starvation"/>
    <property type="evidence" value="ECO:0007669"/>
    <property type="project" value="UniProtKB-ARBA"/>
</dbReference>
<dbReference type="CDD" id="cd07521">
    <property type="entry name" value="HAD_FCP1-like"/>
    <property type="match status" value="1"/>
</dbReference>
<feature type="compositionally biased region" description="Low complexity" evidence="1">
    <location>
        <begin position="23"/>
        <end position="33"/>
    </location>
</feature>
<dbReference type="eggNOG" id="KOG1605">
    <property type="taxonomic scope" value="Eukaryota"/>
</dbReference>
<dbReference type="InterPro" id="IPR023214">
    <property type="entry name" value="HAD_sf"/>
</dbReference>
<feature type="compositionally biased region" description="Polar residues" evidence="1">
    <location>
        <begin position="85"/>
        <end position="116"/>
    </location>
</feature>
<dbReference type="Gene3D" id="3.40.50.1000">
    <property type="entry name" value="HAD superfamily/HAD-like"/>
    <property type="match status" value="1"/>
</dbReference>
<organism evidence="4">
    <name type="scientific">Grosmannia clavigera (strain kw1407 / UAMH 11150)</name>
    <name type="common">Blue stain fungus</name>
    <name type="synonym">Graphiocladiella clavigera</name>
    <dbReference type="NCBI Taxonomy" id="655863"/>
    <lineage>
        <taxon>Eukaryota</taxon>
        <taxon>Fungi</taxon>
        <taxon>Dikarya</taxon>
        <taxon>Ascomycota</taxon>
        <taxon>Pezizomycotina</taxon>
        <taxon>Sordariomycetes</taxon>
        <taxon>Sordariomycetidae</taxon>
        <taxon>Ophiostomatales</taxon>
        <taxon>Ophiostomataceae</taxon>
        <taxon>Leptographium</taxon>
    </lineage>
</organism>
<feature type="domain" description="FCP1 homology" evidence="2">
    <location>
        <begin position="394"/>
        <end position="552"/>
    </location>
</feature>
<dbReference type="GeneID" id="25974853"/>
<evidence type="ECO:0000313" key="4">
    <source>
        <dbReference type="Proteomes" id="UP000007796"/>
    </source>
</evidence>
<feature type="compositionally biased region" description="Basic and acidic residues" evidence="1">
    <location>
        <begin position="193"/>
        <end position="210"/>
    </location>
</feature>
<dbReference type="GO" id="GO:0009651">
    <property type="term" value="P:response to salt stress"/>
    <property type="evidence" value="ECO:0007669"/>
    <property type="project" value="UniProtKB-ARBA"/>
</dbReference>
<sequence>MSPVVESQPAQQNLAESSKDNEVVSSEEGSASANTPQKKGRSLLHVPSRSSSQKIQASPTSTGLSGATASESRESIDGKSRESKSSFVGRQPPNGSASSRHSGNGNGTDPTNTPIDSQPSSPAVAPSPKRKKGGGFLAIFGCCSAPDDANALDGDDPPLPASKLKDIPPRPAVAARRTAVPIEHPPTSAVPELSEKDEPAEETRQLEEKYQPQPQPHYPSQPQPQQSQPLASTSAAIASSAGPQRESETASLENNTPTTASTVVAGTLNRDSDSKRASLTGSGSVAPTVTVEPLLHPEVKESPVVDEAVEEVVPRSSEDDNAEMSEVDDVAPSTQHVDEDVITQVPEVLPSVPPPPPGPAPVASVQAGNTDLSTMEPAIEYTQPTALLPPIEPHLKGRKCLVLDLDETLVHSSFKILHQADFTIPVEIEGSYHNIYVIKRPGVDQFMKRVGELYEVVVFTASVSKYGNPLLDQLDIHKVVHHRLFRESCFNHQGNYVKDLSMVGRDLKDTIIIDNSPTSYIFHPQHAVPISSWFSDAHDNELLDLIPVLEDLAGPTVQDVSLVLDVTL</sequence>
<feature type="compositionally biased region" description="Basic and acidic residues" evidence="1">
    <location>
        <begin position="71"/>
        <end position="84"/>
    </location>
</feature>
<feature type="compositionally biased region" description="Low complexity" evidence="1">
    <location>
        <begin position="223"/>
        <end position="241"/>
    </location>
</feature>
<dbReference type="AlphaFoldDB" id="F0XN47"/>
<dbReference type="SUPFAM" id="SSF56784">
    <property type="entry name" value="HAD-like"/>
    <property type="match status" value="1"/>
</dbReference>
<reference evidence="3 4" key="1">
    <citation type="journal article" date="2011" name="Proc. Natl. Acad. Sci. U.S.A.">
        <title>Genome and transcriptome analyses of the mountain pine beetle-fungal symbiont Grosmannia clavigera, a lodgepole pine pathogen.</title>
        <authorList>
            <person name="DiGuistini S."/>
            <person name="Wang Y."/>
            <person name="Liao N.Y."/>
            <person name="Taylor G."/>
            <person name="Tanguay P."/>
            <person name="Feau N."/>
            <person name="Henrissat B."/>
            <person name="Chan S.K."/>
            <person name="Hesse-Orce U."/>
            <person name="Alamouti S.M."/>
            <person name="Tsui C.K.M."/>
            <person name="Docking R.T."/>
            <person name="Levasseur A."/>
            <person name="Haridas S."/>
            <person name="Robertson G."/>
            <person name="Birol I."/>
            <person name="Holt R.A."/>
            <person name="Marra M.A."/>
            <person name="Hamelin R.C."/>
            <person name="Hirst M."/>
            <person name="Jones S.J.M."/>
            <person name="Bohlmann J."/>
            <person name="Breuil C."/>
        </authorList>
    </citation>
    <scope>NUCLEOTIDE SEQUENCE [LARGE SCALE GENOMIC DNA]</scope>
    <source>
        <strain evidence="4">kw1407 / UAMH 11150</strain>
    </source>
</reference>
<proteinExistence type="predicted"/>